<keyword evidence="2" id="KW-1185">Reference proteome</keyword>
<dbReference type="InterPro" id="IPR024489">
    <property type="entry name" value="Organ_specific_prot"/>
</dbReference>
<protein>
    <submittedName>
        <fullName evidence="1">Uncharacterized protein</fullName>
    </submittedName>
</protein>
<dbReference type="Proteomes" id="UP001396334">
    <property type="component" value="Unassembled WGS sequence"/>
</dbReference>
<dbReference type="Pfam" id="PF10950">
    <property type="entry name" value="Organ_specific"/>
    <property type="match status" value="1"/>
</dbReference>
<proteinExistence type="predicted"/>
<dbReference type="EMBL" id="JBBPBN010000036">
    <property type="protein sequence ID" value="KAK9001485.1"/>
    <property type="molecule type" value="Genomic_DNA"/>
</dbReference>
<organism evidence="1 2">
    <name type="scientific">Hibiscus sabdariffa</name>
    <name type="common">roselle</name>
    <dbReference type="NCBI Taxonomy" id="183260"/>
    <lineage>
        <taxon>Eukaryota</taxon>
        <taxon>Viridiplantae</taxon>
        <taxon>Streptophyta</taxon>
        <taxon>Embryophyta</taxon>
        <taxon>Tracheophyta</taxon>
        <taxon>Spermatophyta</taxon>
        <taxon>Magnoliopsida</taxon>
        <taxon>eudicotyledons</taxon>
        <taxon>Gunneridae</taxon>
        <taxon>Pentapetalae</taxon>
        <taxon>rosids</taxon>
        <taxon>malvids</taxon>
        <taxon>Malvales</taxon>
        <taxon>Malvaceae</taxon>
        <taxon>Malvoideae</taxon>
        <taxon>Hibiscus</taxon>
    </lineage>
</organism>
<evidence type="ECO:0000313" key="1">
    <source>
        <dbReference type="EMBL" id="KAK9001485.1"/>
    </source>
</evidence>
<dbReference type="PANTHER" id="PTHR33731">
    <property type="entry name" value="PROTEIN, PUTATIVE-RELATED"/>
    <property type="match status" value="1"/>
</dbReference>
<comment type="caution">
    <text evidence="1">The sequence shown here is derived from an EMBL/GenBank/DDBJ whole genome shotgun (WGS) entry which is preliminary data.</text>
</comment>
<sequence length="78" mass="8935">MFTSSVYAGENWRAVMKDQPMPEALQGLVRVEAASVSSSELKEELIIIEDYERPIRHKEDEKKLTFADDIEPRPNISV</sequence>
<gene>
    <name evidence="1" type="ORF">V6N11_083268</name>
</gene>
<name>A0ABR2QLD5_9ROSI</name>
<reference evidence="1 2" key="1">
    <citation type="journal article" date="2024" name="G3 (Bethesda)">
        <title>Genome assembly of Hibiscus sabdariffa L. provides insights into metabolisms of medicinal natural products.</title>
        <authorList>
            <person name="Kim T."/>
        </authorList>
    </citation>
    <scope>NUCLEOTIDE SEQUENCE [LARGE SCALE GENOMIC DNA]</scope>
    <source>
        <strain evidence="1">TK-2024</strain>
        <tissue evidence="1">Old leaves</tissue>
    </source>
</reference>
<accession>A0ABR2QLD5</accession>
<dbReference type="PANTHER" id="PTHR33731:SF2">
    <property type="entry name" value="ORGAN-SPECIFIC PROTEIN S2-LIKE"/>
    <property type="match status" value="1"/>
</dbReference>
<evidence type="ECO:0000313" key="2">
    <source>
        <dbReference type="Proteomes" id="UP001396334"/>
    </source>
</evidence>